<dbReference type="PANTHER" id="PTHR10015">
    <property type="entry name" value="HEAT SHOCK TRANSCRIPTION FACTOR"/>
    <property type="match status" value="1"/>
</dbReference>
<feature type="domain" description="HSF-type DNA-binding" evidence="9">
    <location>
        <begin position="75"/>
        <end position="99"/>
    </location>
</feature>
<comment type="similarity">
    <text evidence="2 7">Belongs to the HSF family.</text>
</comment>
<accession>A0A2T7NIM0</accession>
<evidence type="ECO:0000256" key="2">
    <source>
        <dbReference type="ARBA" id="ARBA00006403"/>
    </source>
</evidence>
<dbReference type="GO" id="GO:0003700">
    <property type="term" value="F:DNA-binding transcription factor activity"/>
    <property type="evidence" value="ECO:0007669"/>
    <property type="project" value="InterPro"/>
</dbReference>
<dbReference type="PROSITE" id="PS00434">
    <property type="entry name" value="HSF_DOMAIN"/>
    <property type="match status" value="1"/>
</dbReference>
<evidence type="ECO:0000256" key="7">
    <source>
        <dbReference type="RuleBase" id="RU004020"/>
    </source>
</evidence>
<protein>
    <recommendedName>
        <fullName evidence="9">HSF-type DNA-binding domain-containing protein</fullName>
    </recommendedName>
</protein>
<evidence type="ECO:0000256" key="5">
    <source>
        <dbReference type="ARBA" id="ARBA00023163"/>
    </source>
</evidence>
<evidence type="ECO:0000313" key="10">
    <source>
        <dbReference type="EMBL" id="PVD20998.1"/>
    </source>
</evidence>
<dbReference type="InterPro" id="IPR036388">
    <property type="entry name" value="WH-like_DNA-bd_sf"/>
</dbReference>
<evidence type="ECO:0000256" key="1">
    <source>
        <dbReference type="ARBA" id="ARBA00004123"/>
    </source>
</evidence>
<dbReference type="PRINTS" id="PR00056">
    <property type="entry name" value="HSFDOMAIN"/>
</dbReference>
<dbReference type="Proteomes" id="UP000245119">
    <property type="component" value="Linkage Group LG12"/>
</dbReference>
<dbReference type="STRING" id="400727.A0A2T7NIM0"/>
<comment type="subcellular location">
    <subcellularLocation>
        <location evidence="1">Nucleus</location>
    </subcellularLocation>
</comment>
<dbReference type="Pfam" id="PF00447">
    <property type="entry name" value="HSF_DNA-bind"/>
    <property type="match status" value="1"/>
</dbReference>
<name>A0A2T7NIM0_POMCA</name>
<keyword evidence="5" id="KW-0804">Transcription</keyword>
<keyword evidence="6" id="KW-0539">Nucleus</keyword>
<dbReference type="GO" id="GO:0005634">
    <property type="term" value="C:nucleus"/>
    <property type="evidence" value="ECO:0007669"/>
    <property type="project" value="UniProtKB-SubCell"/>
</dbReference>
<dbReference type="Gene3D" id="1.10.10.10">
    <property type="entry name" value="Winged helix-like DNA-binding domain superfamily/Winged helix DNA-binding domain"/>
    <property type="match status" value="1"/>
</dbReference>
<reference evidence="10 11" key="1">
    <citation type="submission" date="2018-04" db="EMBL/GenBank/DDBJ databases">
        <title>The genome of golden apple snail Pomacea canaliculata provides insight into stress tolerance and invasive adaptation.</title>
        <authorList>
            <person name="Liu C."/>
            <person name="Liu B."/>
            <person name="Ren Y."/>
            <person name="Zhang Y."/>
            <person name="Wang H."/>
            <person name="Li S."/>
            <person name="Jiang F."/>
            <person name="Yin L."/>
            <person name="Zhang G."/>
            <person name="Qian W."/>
            <person name="Fan W."/>
        </authorList>
    </citation>
    <scope>NUCLEOTIDE SEQUENCE [LARGE SCALE GENOMIC DNA]</scope>
    <source>
        <strain evidence="10">SZHN2017</strain>
        <tissue evidence="10">Muscle</tissue>
    </source>
</reference>
<dbReference type="SUPFAM" id="SSF46785">
    <property type="entry name" value="Winged helix' DNA-binding domain"/>
    <property type="match status" value="1"/>
</dbReference>
<feature type="compositionally biased region" description="Polar residues" evidence="8">
    <location>
        <begin position="265"/>
        <end position="284"/>
    </location>
</feature>
<organism evidence="10 11">
    <name type="scientific">Pomacea canaliculata</name>
    <name type="common">Golden apple snail</name>
    <dbReference type="NCBI Taxonomy" id="400727"/>
    <lineage>
        <taxon>Eukaryota</taxon>
        <taxon>Metazoa</taxon>
        <taxon>Spiralia</taxon>
        <taxon>Lophotrochozoa</taxon>
        <taxon>Mollusca</taxon>
        <taxon>Gastropoda</taxon>
        <taxon>Caenogastropoda</taxon>
        <taxon>Architaenioglossa</taxon>
        <taxon>Ampullarioidea</taxon>
        <taxon>Ampullariidae</taxon>
        <taxon>Pomacea</taxon>
    </lineage>
</organism>
<evidence type="ECO:0000259" key="9">
    <source>
        <dbReference type="PROSITE" id="PS00434"/>
    </source>
</evidence>
<comment type="caution">
    <text evidence="10">The sequence shown here is derived from an EMBL/GenBank/DDBJ whole genome shotgun (WGS) entry which is preliminary data.</text>
</comment>
<evidence type="ECO:0000313" key="11">
    <source>
        <dbReference type="Proteomes" id="UP000245119"/>
    </source>
</evidence>
<gene>
    <name evidence="10" type="ORF">C0Q70_19162</name>
</gene>
<evidence type="ECO:0000256" key="3">
    <source>
        <dbReference type="ARBA" id="ARBA00023015"/>
    </source>
</evidence>
<keyword evidence="11" id="KW-1185">Reference proteome</keyword>
<feature type="region of interest" description="Disordered" evidence="8">
    <location>
        <begin position="321"/>
        <end position="342"/>
    </location>
</feature>
<evidence type="ECO:0000256" key="6">
    <source>
        <dbReference type="ARBA" id="ARBA00023242"/>
    </source>
</evidence>
<evidence type="ECO:0000256" key="4">
    <source>
        <dbReference type="ARBA" id="ARBA00023125"/>
    </source>
</evidence>
<sequence length="618" mass="68320">MASKATKIRAVVSSSDTESYAVQENATGSGSNVPAFLMKLWTLVENPLTDHLISWDSSGKSFHIYEQSQFAHEILPLYFKHNNISSFIRQLNMYGFRKVVHVEQGGLKVEKDDLEFQHPYFQRGQELLLDLIKRKVTKNVPTKEVAGVNLNLDDVNKMLADVSQLRGKQDSLSTSFLNLKKQNDILWKELISLRQKHVQQQQIVNKLIQFLLSLVTRQGGMPGLKRKIPLMLKDSSHLEDEEGKGPSPKKKPHFYVDSPSDHDYTVQSPSAPSMPRTGSMNSASGPVIHELVDTDDCHQDHILQNSSPLKDSIRVTHQMSVPQPQAQTSAVKAASNRSQTSGLESLLDQALMSANISPLDASMVTPEQSDIPKAFVPDTLPGSSPSPEPPDQQLLQQPKIESQEQALLPSSIGQVILRPSDRPLSSTKDMSDQLEFLQADIDHLKEVLSSGQYNLDTSILLGLFDPQSPLPVNLDSPLSDIMGGVGSTEASISPQISGSITGQELWQYQPPEVLPDLFDFGTLTASEMNHEEEEDDDLPIFFNNEKRQEEGLPNFFDNKETTLNTPKPSSNVGFHLGENGDIDISVSTEVCANGQPFDQQAQDCFGTASSPAVDITRF</sequence>
<keyword evidence="3" id="KW-0805">Transcription regulation</keyword>
<dbReference type="PANTHER" id="PTHR10015:SF274">
    <property type="entry name" value="HEAT SHOCK FACTOR PROTEIN 1"/>
    <property type="match status" value="1"/>
</dbReference>
<dbReference type="GO" id="GO:0043565">
    <property type="term" value="F:sequence-specific DNA binding"/>
    <property type="evidence" value="ECO:0007669"/>
    <property type="project" value="InterPro"/>
</dbReference>
<dbReference type="FunFam" id="1.10.10.10:FF:000027">
    <property type="entry name" value="Heat shock transcription factor 1"/>
    <property type="match status" value="1"/>
</dbReference>
<proteinExistence type="inferred from homology"/>
<keyword evidence="4" id="KW-0238">DNA-binding</keyword>
<feature type="region of interest" description="Disordered" evidence="8">
    <location>
        <begin position="236"/>
        <end position="285"/>
    </location>
</feature>
<dbReference type="InterPro" id="IPR000232">
    <property type="entry name" value="HSF_DNA-bd"/>
</dbReference>
<dbReference type="SMART" id="SM00415">
    <property type="entry name" value="HSF"/>
    <property type="match status" value="1"/>
</dbReference>
<dbReference type="AlphaFoldDB" id="A0A2T7NIM0"/>
<dbReference type="EMBL" id="PZQS01000012">
    <property type="protein sequence ID" value="PVD20998.1"/>
    <property type="molecule type" value="Genomic_DNA"/>
</dbReference>
<dbReference type="InterPro" id="IPR036390">
    <property type="entry name" value="WH_DNA-bd_sf"/>
</dbReference>
<dbReference type="OrthoDB" id="60033at2759"/>
<feature type="region of interest" description="Disordered" evidence="8">
    <location>
        <begin position="372"/>
        <end position="394"/>
    </location>
</feature>
<evidence type="ECO:0000256" key="8">
    <source>
        <dbReference type="SAM" id="MobiDB-lite"/>
    </source>
</evidence>